<proteinExistence type="predicted"/>
<dbReference type="Proteomes" id="UP000313359">
    <property type="component" value="Unassembled WGS sequence"/>
</dbReference>
<dbReference type="EMBL" id="ML122265">
    <property type="protein sequence ID" value="RPD60631.1"/>
    <property type="molecule type" value="Genomic_DNA"/>
</dbReference>
<sequence length="159" mass="17385">MVCLGHDIVWELPQDHPLALLRHALIAAVKEHYPSLGMTMGRPKTAGHVVLKNLPKRRRTLRPETPATTQTIATPGSTGSSHDPHASNPNIVVRDLTAASPLPTTSDVESKPNPFPSLRTPPNSPLYTHDRFVTIFGRTYRGRRSVGGVGEIHRTAPSR</sequence>
<dbReference type="AlphaFoldDB" id="A0A5C2SAC5"/>
<reference evidence="2" key="1">
    <citation type="journal article" date="2018" name="Genome Biol. Evol.">
        <title>Genomics and development of Lentinus tigrinus, a white-rot wood-decaying mushroom with dimorphic fruiting bodies.</title>
        <authorList>
            <person name="Wu B."/>
            <person name="Xu Z."/>
            <person name="Knudson A."/>
            <person name="Carlson A."/>
            <person name="Chen N."/>
            <person name="Kovaka S."/>
            <person name="LaButti K."/>
            <person name="Lipzen A."/>
            <person name="Pennachio C."/>
            <person name="Riley R."/>
            <person name="Schakwitz W."/>
            <person name="Umezawa K."/>
            <person name="Ohm R.A."/>
            <person name="Grigoriev I.V."/>
            <person name="Nagy L.G."/>
            <person name="Gibbons J."/>
            <person name="Hibbett D."/>
        </authorList>
    </citation>
    <scope>NUCLEOTIDE SEQUENCE [LARGE SCALE GENOMIC DNA]</scope>
    <source>
        <strain evidence="2">ALCF2SS1-6</strain>
    </source>
</reference>
<protein>
    <submittedName>
        <fullName evidence="2">Uncharacterized protein</fullName>
    </submittedName>
</protein>
<evidence type="ECO:0000313" key="2">
    <source>
        <dbReference type="EMBL" id="RPD60631.1"/>
    </source>
</evidence>
<accession>A0A5C2SAC5</accession>
<feature type="region of interest" description="Disordered" evidence="1">
    <location>
        <begin position="101"/>
        <end position="123"/>
    </location>
</feature>
<evidence type="ECO:0000256" key="1">
    <source>
        <dbReference type="SAM" id="MobiDB-lite"/>
    </source>
</evidence>
<keyword evidence="3" id="KW-1185">Reference proteome</keyword>
<feature type="region of interest" description="Disordered" evidence="1">
    <location>
        <begin position="60"/>
        <end position="89"/>
    </location>
</feature>
<gene>
    <name evidence="2" type="ORF">L227DRAFT_93199</name>
</gene>
<evidence type="ECO:0000313" key="3">
    <source>
        <dbReference type="Proteomes" id="UP000313359"/>
    </source>
</evidence>
<organism evidence="2 3">
    <name type="scientific">Lentinus tigrinus ALCF2SS1-6</name>
    <dbReference type="NCBI Taxonomy" id="1328759"/>
    <lineage>
        <taxon>Eukaryota</taxon>
        <taxon>Fungi</taxon>
        <taxon>Dikarya</taxon>
        <taxon>Basidiomycota</taxon>
        <taxon>Agaricomycotina</taxon>
        <taxon>Agaricomycetes</taxon>
        <taxon>Polyporales</taxon>
        <taxon>Polyporaceae</taxon>
        <taxon>Lentinus</taxon>
    </lineage>
</organism>
<feature type="compositionally biased region" description="Polar residues" evidence="1">
    <location>
        <begin position="66"/>
        <end position="81"/>
    </location>
</feature>
<name>A0A5C2SAC5_9APHY</name>